<dbReference type="PIRSF" id="PIRSF019169">
    <property type="entry name" value="PilM"/>
    <property type="match status" value="1"/>
</dbReference>
<feature type="domain" description="SHS2" evidence="1">
    <location>
        <begin position="6"/>
        <end position="160"/>
    </location>
</feature>
<name>A0A7G9WBP6_ALKCA</name>
<dbReference type="Proteomes" id="UP000516160">
    <property type="component" value="Chromosome"/>
</dbReference>
<dbReference type="RefSeq" id="WP_213166503.1">
    <property type="nucleotide sequence ID" value="NZ_CP058559.1"/>
</dbReference>
<dbReference type="InterPro" id="IPR005883">
    <property type="entry name" value="PilM"/>
</dbReference>
<dbReference type="Gene3D" id="3.30.420.40">
    <property type="match status" value="2"/>
</dbReference>
<dbReference type="InterPro" id="IPR050696">
    <property type="entry name" value="FtsA/MreB"/>
</dbReference>
<dbReference type="EMBL" id="CP058559">
    <property type="protein sequence ID" value="QNO16108.1"/>
    <property type="molecule type" value="Genomic_DNA"/>
</dbReference>
<dbReference type="GO" id="GO:0051301">
    <property type="term" value="P:cell division"/>
    <property type="evidence" value="ECO:0007669"/>
    <property type="project" value="InterPro"/>
</dbReference>
<evidence type="ECO:0000313" key="2">
    <source>
        <dbReference type="EMBL" id="QNO16108.1"/>
    </source>
</evidence>
<keyword evidence="3" id="KW-1185">Reference proteome</keyword>
<evidence type="ECO:0000259" key="1">
    <source>
        <dbReference type="SMART" id="SM00842"/>
    </source>
</evidence>
<dbReference type="SMART" id="SM00842">
    <property type="entry name" value="FtsA"/>
    <property type="match status" value="1"/>
</dbReference>
<dbReference type="PANTHER" id="PTHR32432:SF3">
    <property type="entry name" value="ETHANOLAMINE UTILIZATION PROTEIN EUTJ"/>
    <property type="match status" value="1"/>
</dbReference>
<accession>A0A7G9WBP6</accession>
<dbReference type="SUPFAM" id="SSF53067">
    <property type="entry name" value="Actin-like ATPase domain"/>
    <property type="match status" value="1"/>
</dbReference>
<proteinExistence type="predicted"/>
<dbReference type="PANTHER" id="PTHR32432">
    <property type="entry name" value="CELL DIVISION PROTEIN FTSA-RELATED"/>
    <property type="match status" value="1"/>
</dbReference>
<dbReference type="CDD" id="cd24049">
    <property type="entry name" value="ASKHA_NBD_PilM"/>
    <property type="match status" value="1"/>
</dbReference>
<dbReference type="InterPro" id="IPR043129">
    <property type="entry name" value="ATPase_NBD"/>
</dbReference>
<protein>
    <submittedName>
        <fullName evidence="2">Pilus assembly protein PilM</fullName>
    </submittedName>
</protein>
<dbReference type="Pfam" id="PF11104">
    <property type="entry name" value="PilM_2"/>
    <property type="match status" value="1"/>
</dbReference>
<dbReference type="Gene3D" id="3.30.1490.300">
    <property type="match status" value="1"/>
</dbReference>
<gene>
    <name evidence="2" type="primary">pilM</name>
    <name evidence="2" type="ORF">HYG86_15700</name>
</gene>
<organism evidence="2 3">
    <name type="scientific">Alkalicella caledoniensis</name>
    <dbReference type="NCBI Taxonomy" id="2731377"/>
    <lineage>
        <taxon>Bacteria</taxon>
        <taxon>Bacillati</taxon>
        <taxon>Bacillota</taxon>
        <taxon>Clostridia</taxon>
        <taxon>Eubacteriales</taxon>
        <taxon>Proteinivoracaceae</taxon>
        <taxon>Alkalicella</taxon>
    </lineage>
</organism>
<dbReference type="KEGG" id="acae:HYG86_15700"/>
<evidence type="ECO:0000313" key="3">
    <source>
        <dbReference type="Proteomes" id="UP000516160"/>
    </source>
</evidence>
<sequence>MFNSNFVAIDIGSGYIKLFYQDKVYEIQTPEDSISSGVISDVGKIAEAIKALVLDKKLQNKSAVLVYNGPSVFTKVVKIPMMSETEIQNYLELEADNIVPFPAKEGVLDYIVLKKDVQTMEILAMAIKNELVIPYINVIQRSGLTPLAIDIPAMAIARKIFKEKEDGLQLVVDIGNATTDIHIYQNSIFSFSRSINIGGADFDNILSASMGIDKKVALKDRLAKNYQPMTFRGILMDLQRELNRSFDYFRYRFGNQQSSNFTKVYLIGGNSNMAELTDIITEVSGRAPQICEESKNLLVRGLGKWRLNP</sequence>
<reference evidence="2 3" key="1">
    <citation type="submission" date="2020-07" db="EMBL/GenBank/DDBJ databases">
        <title>Alkalicella. sp. LB2 genome.</title>
        <authorList>
            <person name="Postec A."/>
            <person name="Quemeneur M."/>
        </authorList>
    </citation>
    <scope>NUCLEOTIDE SEQUENCE [LARGE SCALE GENOMIC DNA]</scope>
    <source>
        <strain evidence="2 3">LB2</strain>
    </source>
</reference>
<dbReference type="InterPro" id="IPR003494">
    <property type="entry name" value="SHS2_FtsA"/>
</dbReference>
<dbReference type="AlphaFoldDB" id="A0A7G9WBP6"/>